<organism evidence="3 4">
    <name type="scientific">Cytospora leucostoma</name>
    <dbReference type="NCBI Taxonomy" id="1230097"/>
    <lineage>
        <taxon>Eukaryota</taxon>
        <taxon>Fungi</taxon>
        <taxon>Dikarya</taxon>
        <taxon>Ascomycota</taxon>
        <taxon>Pezizomycotina</taxon>
        <taxon>Sordariomycetes</taxon>
        <taxon>Sordariomycetidae</taxon>
        <taxon>Diaporthales</taxon>
        <taxon>Cytosporaceae</taxon>
        <taxon>Cytospora</taxon>
    </lineage>
</organism>
<evidence type="ECO:0000313" key="3">
    <source>
        <dbReference type="EMBL" id="ROV91259.1"/>
    </source>
</evidence>
<dbReference type="EMBL" id="LKEB01000092">
    <property type="protein sequence ID" value="ROV91259.1"/>
    <property type="molecule type" value="Genomic_DNA"/>
</dbReference>
<protein>
    <submittedName>
        <fullName evidence="3">Uncharacterized protein</fullName>
    </submittedName>
</protein>
<name>A0A423VJR9_9PEZI</name>
<evidence type="ECO:0000313" key="4">
    <source>
        <dbReference type="Proteomes" id="UP000285146"/>
    </source>
</evidence>
<proteinExistence type="predicted"/>
<gene>
    <name evidence="3" type="ORF">VPNG_09682</name>
</gene>
<feature type="signal peptide" evidence="2">
    <location>
        <begin position="1"/>
        <end position="22"/>
    </location>
</feature>
<evidence type="ECO:0000256" key="1">
    <source>
        <dbReference type="SAM" id="MobiDB-lite"/>
    </source>
</evidence>
<accession>A0A423VJR9</accession>
<feature type="compositionally biased region" description="Low complexity" evidence="1">
    <location>
        <begin position="97"/>
        <end position="113"/>
    </location>
</feature>
<reference evidence="3 4" key="1">
    <citation type="submission" date="2015-09" db="EMBL/GenBank/DDBJ databases">
        <title>Host preference determinants of Valsa canker pathogens revealed by comparative genomics.</title>
        <authorList>
            <person name="Yin Z."/>
            <person name="Huang L."/>
        </authorList>
    </citation>
    <scope>NUCLEOTIDE SEQUENCE [LARGE SCALE GENOMIC DNA]</scope>
    <source>
        <strain evidence="3 4">SXYLt</strain>
    </source>
</reference>
<dbReference type="Proteomes" id="UP000285146">
    <property type="component" value="Unassembled WGS sequence"/>
</dbReference>
<dbReference type="AlphaFoldDB" id="A0A423VJR9"/>
<sequence>MRFSAQSSFSPLMGALLMLVTSLPLLQTGLTELIALGNRHIWDEPRVVDVGALGALRGQVSFARRLFRMFRFLESFQAANKLYATLYSRPPGPSQPPLAAGAAPPGTPDPAQAEGDRDASSAPEAARANPGAQRQQQPPAEAWLDMLGRTFNGMYLLLETLTLLDSLQQPGLSPWGPAWYRALHAEGQRFWFLALALGAASGLTKIVKLFAYAPVPPTGEGYGYGTGGGGGGEKDESLMADWERERERLRRVVWRRREQRELWRANIRGRLRGLVEPMRGPPPPHLGLVAEGVLQRLLDVHHAVLDLLGPPAVHAGELAVRVPEPPVQHPDVAVQRRLRQDGAVEAQLVVALEPAPQLEHADLAVAGRDLADLLVVAEGHARALPPPDRVDPPVLRRRQDRLAGLEVDLGRVLQVRLAPPLEHVHVAPRRRLLQRRGRVLQGEAGPPPPLQHVHVAVLARHVEGLVVVLLLQEGRAPRPPVQDLDPPVVRRRLGRYRLAVEALEHVGAVGLDVAQHPGQGELEDELDGQRAELAKALGGLGQLLADGVGVGAQDRPLELVLIYGEGVVGVAWLEAPAQVCRHGEVRIDAARLSKLPVVRVLEYDAPQLGGQLCACPLAILDDQALRRGVDIVPEAKEFRLILDDAYDLVQCPPPDHSLGCSVMFGALVGPQDGL</sequence>
<keyword evidence="4" id="KW-1185">Reference proteome</keyword>
<feature type="region of interest" description="Disordered" evidence="1">
    <location>
        <begin position="93"/>
        <end position="139"/>
    </location>
</feature>
<keyword evidence="2" id="KW-0732">Signal</keyword>
<feature type="chain" id="PRO_5019122007" evidence="2">
    <location>
        <begin position="23"/>
        <end position="674"/>
    </location>
</feature>
<comment type="caution">
    <text evidence="3">The sequence shown here is derived from an EMBL/GenBank/DDBJ whole genome shotgun (WGS) entry which is preliminary data.</text>
</comment>
<dbReference type="InParanoid" id="A0A423VJR9"/>
<evidence type="ECO:0000256" key="2">
    <source>
        <dbReference type="SAM" id="SignalP"/>
    </source>
</evidence>
<dbReference type="OrthoDB" id="3636394at2759"/>